<dbReference type="Proteomes" id="UP000815325">
    <property type="component" value="Unassembled WGS sequence"/>
</dbReference>
<evidence type="ECO:0000313" key="1">
    <source>
        <dbReference type="EMBL" id="KAF5834747.1"/>
    </source>
</evidence>
<gene>
    <name evidence="1" type="ORF">DUNSADRAFT_8474</name>
</gene>
<proteinExistence type="predicted"/>
<accession>A0ABQ7GJF6</accession>
<protein>
    <submittedName>
        <fullName evidence="1">Uncharacterized protein</fullName>
    </submittedName>
</protein>
<comment type="caution">
    <text evidence="1">The sequence shown here is derived from an EMBL/GenBank/DDBJ whole genome shotgun (WGS) entry which is preliminary data.</text>
</comment>
<keyword evidence="2" id="KW-1185">Reference proteome</keyword>
<organism evidence="1 2">
    <name type="scientific">Dunaliella salina</name>
    <name type="common">Green alga</name>
    <name type="synonym">Protococcus salinus</name>
    <dbReference type="NCBI Taxonomy" id="3046"/>
    <lineage>
        <taxon>Eukaryota</taxon>
        <taxon>Viridiplantae</taxon>
        <taxon>Chlorophyta</taxon>
        <taxon>core chlorophytes</taxon>
        <taxon>Chlorophyceae</taxon>
        <taxon>CS clade</taxon>
        <taxon>Chlamydomonadales</taxon>
        <taxon>Dunaliellaceae</taxon>
        <taxon>Dunaliella</taxon>
    </lineage>
</organism>
<name>A0ABQ7GJF6_DUNSA</name>
<sequence>MSMKTFRCIPSIMNPLSSNEQTHFELNLIQSKRILKYDNDLQSKKYSEKTERARVLRRAFVF</sequence>
<dbReference type="EMBL" id="MU069740">
    <property type="protein sequence ID" value="KAF5834747.1"/>
    <property type="molecule type" value="Genomic_DNA"/>
</dbReference>
<evidence type="ECO:0000313" key="2">
    <source>
        <dbReference type="Proteomes" id="UP000815325"/>
    </source>
</evidence>
<reference evidence="1" key="1">
    <citation type="submission" date="2017-08" db="EMBL/GenBank/DDBJ databases">
        <authorList>
            <person name="Polle J.E."/>
            <person name="Barry K."/>
            <person name="Cushman J."/>
            <person name="Schmutz J."/>
            <person name="Tran D."/>
            <person name="Hathwaick L.T."/>
            <person name="Yim W.C."/>
            <person name="Jenkins J."/>
            <person name="Mckie-Krisberg Z.M."/>
            <person name="Prochnik S."/>
            <person name="Lindquist E."/>
            <person name="Dockter R.B."/>
            <person name="Adam C."/>
            <person name="Molina H."/>
            <person name="Bunkerborg J."/>
            <person name="Jin E."/>
            <person name="Buchheim M."/>
            <person name="Magnuson J."/>
        </authorList>
    </citation>
    <scope>NUCLEOTIDE SEQUENCE</scope>
    <source>
        <strain evidence="1">CCAP 19/18</strain>
    </source>
</reference>